<evidence type="ECO:0008006" key="4">
    <source>
        <dbReference type="Google" id="ProtNLM"/>
    </source>
</evidence>
<name>A0A1G7BT73_NIADE</name>
<feature type="signal peptide" evidence="1">
    <location>
        <begin position="1"/>
        <end position="18"/>
    </location>
</feature>
<dbReference type="InterPro" id="IPR013783">
    <property type="entry name" value="Ig-like_fold"/>
</dbReference>
<gene>
    <name evidence="2" type="ORF">SAMN04487894_13312</name>
</gene>
<protein>
    <recommendedName>
        <fullName evidence="4">Carboxypeptidase regulatory-like domain-containing protein</fullName>
    </recommendedName>
</protein>
<dbReference type="Gene3D" id="2.60.40.10">
    <property type="entry name" value="Immunoglobulins"/>
    <property type="match status" value="1"/>
</dbReference>
<keyword evidence="1" id="KW-0732">Signal</keyword>
<organism evidence="2 3">
    <name type="scientific">Niabella drilacis (strain DSM 25811 / CCM 8410 / CCUG 62505 / LMG 26954 / E90)</name>
    <dbReference type="NCBI Taxonomy" id="1285928"/>
    <lineage>
        <taxon>Bacteria</taxon>
        <taxon>Pseudomonadati</taxon>
        <taxon>Bacteroidota</taxon>
        <taxon>Chitinophagia</taxon>
        <taxon>Chitinophagales</taxon>
        <taxon>Chitinophagaceae</taxon>
        <taxon>Niabella</taxon>
    </lineage>
</organism>
<dbReference type="AlphaFoldDB" id="A0A1G7BT73"/>
<dbReference type="STRING" id="1285928.SAMN04487894_13312"/>
<keyword evidence="3" id="KW-1185">Reference proteome</keyword>
<dbReference type="OrthoDB" id="908824at2"/>
<evidence type="ECO:0000313" key="2">
    <source>
        <dbReference type="EMBL" id="SDE30197.1"/>
    </source>
</evidence>
<accession>A0A1G7BT73</accession>
<reference evidence="3" key="1">
    <citation type="submission" date="2016-10" db="EMBL/GenBank/DDBJ databases">
        <authorList>
            <person name="Varghese N."/>
            <person name="Submissions S."/>
        </authorList>
    </citation>
    <scope>NUCLEOTIDE SEQUENCE [LARGE SCALE GENOMIC DNA]</scope>
    <source>
        <strain evidence="3">DSM 25811 / CCM 8410 / LMG 26954 / E90</strain>
    </source>
</reference>
<sequence length="939" mass="105505">MRTIFFILGVISSLFATAQQGGISYGFRYDTVAIRAGTTFSNSLWIENNSTAIVTLVQLHTSADISGLLNLPDSIVLQAGEKKWFPLKYFADGRTVHSNFQQFPVMLTTAQKGIMVQSRAFFIAHLQQIQGLVVDTDEPEIYLSQVSRQTSIFIRCYNNGLIPIRFHLELSNIPEGLEFTGNTTELTLAPGQQQTIVFTAINKSRGRTATDFQVMIRALDKTGTQLAIKNLRMMSMSSDKRLGLNQSSFSQSPPNTVGLRYLYVNQGLSAYQLQGNGSFFLADSQQLRYQLNADYINSPVQKGFNLYDTYIDYQSRKWGLRAGTIYELLDFNLNGRGIKARLKTGRSRSLNLYGIDNNYMLYNGVGYSPQNQGSTFALVYQDQSAPERNKTFTLLRNSNTWSQINTSLLSGTITLPISEKTYVAAEGGYSLLDIKNAGSRRGGAAGVKFVHNSRRLRVYSYNYYSTPYYGGLRRGLFQLDNNIALVLGRSNTLSATIRLLHNTPGQLSNFGNAYLSAANKYGNNTYEIGYGARIGSLNFSFRPYYFTQHIRMQAGNENWKSASLRGKLNLNYAYAAHTVFLEADNGYTFQNTSRRPQAPFLSSRINASYRGQVLGFSAFAQFNSYYLTDALALQLERPKYTFLSLGPIATFSLFQQRVSLNSGATYNYSGYNHGSNYAVNGNLRWHLKHNWTVTADVLYGVSAQSMAYNVARGSDASYDPGDPTLQYRYSSRQLRFGIEKGFHNKNRLQERKLELFFYADLNANDHYDEGEPVAPGVQVRIDGTIAITNRKGLVKFTGEKNKSYAISILNNKNWSLLKDIEMILRKNSRIEVALVKTELLTGKLVYVADKYADAPPPPAGMRVKAVSASGSMFTTLIDEQGFFHLYLPEDQYTLSVEAGALGFTMLQGNQLVQVQQQHRKTIELKYTYQGRKIEVTRFN</sequence>
<evidence type="ECO:0000313" key="3">
    <source>
        <dbReference type="Proteomes" id="UP000198757"/>
    </source>
</evidence>
<feature type="chain" id="PRO_5011557319" description="Carboxypeptidase regulatory-like domain-containing protein" evidence="1">
    <location>
        <begin position="19"/>
        <end position="939"/>
    </location>
</feature>
<dbReference type="RefSeq" id="WP_090393618.1">
    <property type="nucleotide sequence ID" value="NZ_FMZO01000033.1"/>
</dbReference>
<evidence type="ECO:0000256" key="1">
    <source>
        <dbReference type="SAM" id="SignalP"/>
    </source>
</evidence>
<dbReference type="EMBL" id="FMZO01000033">
    <property type="protein sequence ID" value="SDE30197.1"/>
    <property type="molecule type" value="Genomic_DNA"/>
</dbReference>
<proteinExistence type="predicted"/>
<dbReference type="Proteomes" id="UP000198757">
    <property type="component" value="Unassembled WGS sequence"/>
</dbReference>